<organism evidence="2 3">
    <name type="scientific">Handroanthus impetiginosus</name>
    <dbReference type="NCBI Taxonomy" id="429701"/>
    <lineage>
        <taxon>Eukaryota</taxon>
        <taxon>Viridiplantae</taxon>
        <taxon>Streptophyta</taxon>
        <taxon>Embryophyta</taxon>
        <taxon>Tracheophyta</taxon>
        <taxon>Spermatophyta</taxon>
        <taxon>Magnoliopsida</taxon>
        <taxon>eudicotyledons</taxon>
        <taxon>Gunneridae</taxon>
        <taxon>Pentapetalae</taxon>
        <taxon>asterids</taxon>
        <taxon>lamiids</taxon>
        <taxon>Lamiales</taxon>
        <taxon>Bignoniaceae</taxon>
        <taxon>Crescentiina</taxon>
        <taxon>Tabebuia alliance</taxon>
        <taxon>Handroanthus</taxon>
    </lineage>
</organism>
<accession>A0A2G9I813</accession>
<dbReference type="GO" id="GO:0032259">
    <property type="term" value="P:methylation"/>
    <property type="evidence" value="ECO:0007669"/>
    <property type="project" value="UniProtKB-KW"/>
</dbReference>
<sequence length="200" mass="21827">MHSLENPNGSSSMKRKKTMAIKPTRKRFLLRHLTSTCSTTLAATELFVWLLIRPLLNPASFLILGTGLLSMMAARAMGLSNSKGISASNGMVTACESYLPMVKLMKKVLRANGMDGKIRIVNKRSDEMEVGLDIPSRADVLGRPASISLMLLNCIGRITPHLEFLPQCYSAPVPCISLQLLPFPYKGTSSSTAVSFSAFY</sequence>
<evidence type="ECO:0000313" key="3">
    <source>
        <dbReference type="Proteomes" id="UP000231279"/>
    </source>
</evidence>
<name>A0A2G9I813_9LAMI</name>
<keyword evidence="1" id="KW-0949">S-adenosyl-L-methionine</keyword>
<dbReference type="OrthoDB" id="412876at2759"/>
<dbReference type="AlphaFoldDB" id="A0A2G9I813"/>
<dbReference type="SUPFAM" id="SSF53335">
    <property type="entry name" value="S-adenosyl-L-methionine-dependent methyltransferases"/>
    <property type="match status" value="1"/>
</dbReference>
<dbReference type="PANTHER" id="PTHR11006">
    <property type="entry name" value="PROTEIN ARGININE N-METHYLTRANSFERASE"/>
    <property type="match status" value="1"/>
</dbReference>
<dbReference type="GO" id="GO:0016274">
    <property type="term" value="F:protein-arginine N-methyltransferase activity"/>
    <property type="evidence" value="ECO:0007669"/>
    <property type="project" value="InterPro"/>
</dbReference>
<keyword evidence="3" id="KW-1185">Reference proteome</keyword>
<dbReference type="GO" id="GO:0042054">
    <property type="term" value="F:histone methyltransferase activity"/>
    <property type="evidence" value="ECO:0007669"/>
    <property type="project" value="TreeGrafter"/>
</dbReference>
<dbReference type="STRING" id="429701.A0A2G9I813"/>
<comment type="caution">
    <text evidence="2">The sequence shown here is derived from an EMBL/GenBank/DDBJ whole genome shotgun (WGS) entry which is preliminary data.</text>
</comment>
<keyword evidence="2" id="KW-0808">Transferase</keyword>
<dbReference type="InterPro" id="IPR025799">
    <property type="entry name" value="Arg_MeTrfase"/>
</dbReference>
<dbReference type="PANTHER" id="PTHR11006:SF4">
    <property type="entry name" value="PROTEIN ARGININE N-METHYLTRANSFERASE 7"/>
    <property type="match status" value="1"/>
</dbReference>
<reference evidence="3" key="1">
    <citation type="journal article" date="2018" name="Gigascience">
        <title>Genome assembly of the Pink Ipe (Handroanthus impetiginosus, Bignoniaceae), a highly valued, ecologically keystone Neotropical timber forest tree.</title>
        <authorList>
            <person name="Silva-Junior O.B."/>
            <person name="Grattapaglia D."/>
            <person name="Novaes E."/>
            <person name="Collevatti R.G."/>
        </authorList>
    </citation>
    <scope>NUCLEOTIDE SEQUENCE [LARGE SCALE GENOMIC DNA]</scope>
    <source>
        <strain evidence="3">cv. UFG-1</strain>
    </source>
</reference>
<dbReference type="Gene3D" id="3.40.50.150">
    <property type="entry name" value="Vaccinia Virus protein VP39"/>
    <property type="match status" value="1"/>
</dbReference>
<evidence type="ECO:0000313" key="2">
    <source>
        <dbReference type="EMBL" id="PIN25889.1"/>
    </source>
</evidence>
<protein>
    <submittedName>
        <fullName evidence="2">Histone-arginine N-methyltransferase</fullName>
    </submittedName>
</protein>
<dbReference type="InterPro" id="IPR029063">
    <property type="entry name" value="SAM-dependent_MTases_sf"/>
</dbReference>
<keyword evidence="2" id="KW-0489">Methyltransferase</keyword>
<dbReference type="EMBL" id="NKXS01000169">
    <property type="protein sequence ID" value="PIN25889.1"/>
    <property type="molecule type" value="Genomic_DNA"/>
</dbReference>
<gene>
    <name evidence="2" type="ORF">CDL12_01370</name>
</gene>
<evidence type="ECO:0000256" key="1">
    <source>
        <dbReference type="ARBA" id="ARBA00022691"/>
    </source>
</evidence>
<dbReference type="Proteomes" id="UP000231279">
    <property type="component" value="Unassembled WGS sequence"/>
</dbReference>
<proteinExistence type="predicted"/>